<dbReference type="OrthoDB" id="3122385at2759"/>
<reference evidence="3 4" key="1">
    <citation type="journal article" date="2019" name="Nat. Ecol. Evol.">
        <title>Megaphylogeny resolves global patterns of mushroom evolution.</title>
        <authorList>
            <person name="Varga T."/>
            <person name="Krizsan K."/>
            <person name="Foldi C."/>
            <person name="Dima B."/>
            <person name="Sanchez-Garcia M."/>
            <person name="Sanchez-Ramirez S."/>
            <person name="Szollosi G.J."/>
            <person name="Szarkandi J.G."/>
            <person name="Papp V."/>
            <person name="Albert L."/>
            <person name="Andreopoulos W."/>
            <person name="Angelini C."/>
            <person name="Antonin V."/>
            <person name="Barry K.W."/>
            <person name="Bougher N.L."/>
            <person name="Buchanan P."/>
            <person name="Buyck B."/>
            <person name="Bense V."/>
            <person name="Catcheside P."/>
            <person name="Chovatia M."/>
            <person name="Cooper J."/>
            <person name="Damon W."/>
            <person name="Desjardin D."/>
            <person name="Finy P."/>
            <person name="Geml J."/>
            <person name="Haridas S."/>
            <person name="Hughes K."/>
            <person name="Justo A."/>
            <person name="Karasinski D."/>
            <person name="Kautmanova I."/>
            <person name="Kiss B."/>
            <person name="Kocsube S."/>
            <person name="Kotiranta H."/>
            <person name="LaButti K.M."/>
            <person name="Lechner B.E."/>
            <person name="Liimatainen K."/>
            <person name="Lipzen A."/>
            <person name="Lukacs Z."/>
            <person name="Mihaltcheva S."/>
            <person name="Morgado L.N."/>
            <person name="Niskanen T."/>
            <person name="Noordeloos M.E."/>
            <person name="Ohm R.A."/>
            <person name="Ortiz-Santana B."/>
            <person name="Ovrebo C."/>
            <person name="Racz N."/>
            <person name="Riley R."/>
            <person name="Savchenko A."/>
            <person name="Shiryaev A."/>
            <person name="Soop K."/>
            <person name="Spirin V."/>
            <person name="Szebenyi C."/>
            <person name="Tomsovsky M."/>
            <person name="Tulloss R.E."/>
            <person name="Uehling J."/>
            <person name="Grigoriev I.V."/>
            <person name="Vagvolgyi C."/>
            <person name="Papp T."/>
            <person name="Martin F.M."/>
            <person name="Miettinen O."/>
            <person name="Hibbett D.S."/>
            <person name="Nagy L.G."/>
        </authorList>
    </citation>
    <scope>NUCLEOTIDE SEQUENCE [LARGE SCALE GENOMIC DNA]</scope>
    <source>
        <strain evidence="3 4">CBS 962.96</strain>
    </source>
</reference>
<proteinExistence type="predicted"/>
<dbReference type="Proteomes" id="UP000297245">
    <property type="component" value="Unassembled WGS sequence"/>
</dbReference>
<evidence type="ECO:0000256" key="1">
    <source>
        <dbReference type="SAM" id="MobiDB-lite"/>
    </source>
</evidence>
<feature type="region of interest" description="Disordered" evidence="1">
    <location>
        <begin position="176"/>
        <end position="198"/>
    </location>
</feature>
<feature type="transmembrane region" description="Helical" evidence="2">
    <location>
        <begin position="203"/>
        <end position="223"/>
    </location>
</feature>
<feature type="compositionally biased region" description="Low complexity" evidence="1">
    <location>
        <begin position="185"/>
        <end position="198"/>
    </location>
</feature>
<dbReference type="AlphaFoldDB" id="A0A4S8M721"/>
<sequence length="224" mass="22118">MATTYKVRMKIHYPLIHSIVKMKSTLSGLTSIAILVNLVPSFVFAQNSFTLQYVPGSGVPGQPFPPIPTGDATATPVSTLDGGAATVYEIPDNNPGAIQVDATGTHQITRTITASASGWTASIGAAGAGVQMECHQADGDTSNGSCDIKAGAGVGTEITHTGALSDIVLPIATGAGSSGSGSSNGNGNSSGSSNNGNSASSTLGVRVGLGAILGGLAIGGFMLI</sequence>
<evidence type="ECO:0000313" key="4">
    <source>
        <dbReference type="Proteomes" id="UP000297245"/>
    </source>
</evidence>
<dbReference type="EMBL" id="ML179152">
    <property type="protein sequence ID" value="THU97598.1"/>
    <property type="molecule type" value="Genomic_DNA"/>
</dbReference>
<evidence type="ECO:0000313" key="3">
    <source>
        <dbReference type="EMBL" id="THU97598.1"/>
    </source>
</evidence>
<accession>A0A4S8M721</accession>
<keyword evidence="4" id="KW-1185">Reference proteome</keyword>
<evidence type="ECO:0000256" key="2">
    <source>
        <dbReference type="SAM" id="Phobius"/>
    </source>
</evidence>
<organism evidence="3 4">
    <name type="scientific">Dendrothele bispora (strain CBS 962.96)</name>
    <dbReference type="NCBI Taxonomy" id="1314807"/>
    <lineage>
        <taxon>Eukaryota</taxon>
        <taxon>Fungi</taxon>
        <taxon>Dikarya</taxon>
        <taxon>Basidiomycota</taxon>
        <taxon>Agaricomycotina</taxon>
        <taxon>Agaricomycetes</taxon>
        <taxon>Agaricomycetidae</taxon>
        <taxon>Agaricales</taxon>
        <taxon>Agaricales incertae sedis</taxon>
        <taxon>Dendrothele</taxon>
    </lineage>
</organism>
<protein>
    <submittedName>
        <fullName evidence="3">Uncharacterized protein</fullName>
    </submittedName>
</protein>
<keyword evidence="2" id="KW-0812">Transmembrane</keyword>
<gene>
    <name evidence="3" type="ORF">K435DRAFT_796394</name>
</gene>
<keyword evidence="2" id="KW-1133">Transmembrane helix</keyword>
<keyword evidence="2" id="KW-0472">Membrane</keyword>
<name>A0A4S8M721_DENBC</name>